<dbReference type="Pfam" id="PF00151">
    <property type="entry name" value="Lipase"/>
    <property type="match status" value="1"/>
</dbReference>
<dbReference type="Proteomes" id="UP001163046">
    <property type="component" value="Unassembled WGS sequence"/>
</dbReference>
<dbReference type="InterPro" id="IPR033906">
    <property type="entry name" value="Lipase_N"/>
</dbReference>
<dbReference type="GO" id="GO:0016042">
    <property type="term" value="P:lipid catabolic process"/>
    <property type="evidence" value="ECO:0007669"/>
    <property type="project" value="TreeGrafter"/>
</dbReference>
<dbReference type="AlphaFoldDB" id="A0A9X0A789"/>
<organism evidence="8 9">
    <name type="scientific">Desmophyllum pertusum</name>
    <dbReference type="NCBI Taxonomy" id="174260"/>
    <lineage>
        <taxon>Eukaryota</taxon>
        <taxon>Metazoa</taxon>
        <taxon>Cnidaria</taxon>
        <taxon>Anthozoa</taxon>
        <taxon>Hexacorallia</taxon>
        <taxon>Scleractinia</taxon>
        <taxon>Caryophylliina</taxon>
        <taxon>Caryophylliidae</taxon>
        <taxon>Desmophyllum</taxon>
    </lineage>
</organism>
<evidence type="ECO:0000313" key="8">
    <source>
        <dbReference type="EMBL" id="KAJ7394433.1"/>
    </source>
</evidence>
<dbReference type="EMBL" id="MU825396">
    <property type="protein sequence ID" value="KAJ7394433.1"/>
    <property type="molecule type" value="Genomic_DNA"/>
</dbReference>
<evidence type="ECO:0000256" key="3">
    <source>
        <dbReference type="ARBA" id="ARBA00022525"/>
    </source>
</evidence>
<sequence length="361" mass="39863">MSMKGIILVFAALASLTVTQGFLFGPNEVCYGKYGCFKKQPTQWPIPWPSLRLLQWPIKLPQDPSKVQTSFHVFTREGSGKIDDHDQSKLQATDFDIARRTIFVIHGWLESKYTWALRMKNALLDREDCNVILVDWSKGSQIPYDQAAGNTRLVGAQVAELIRFLISSSSGSPDLTERFYIVGFSLGAQTAGYAGAYLKGLGMILGRITGLDPAGPGFIGNVVTNEFRLDPGDAAYVDVVHTDAGGIGTDEMVGHTAFFPNGGHDQPGCLHKVAIIKLLDLLKLRDICDHLRAPEFYIASVENPSSWIASPCMSFSDCKNGKYRRTCNDKCPTMGYGADTTKRDGTFYLKTNSQAPFRRIE</sequence>
<evidence type="ECO:0000259" key="7">
    <source>
        <dbReference type="Pfam" id="PF00151"/>
    </source>
</evidence>
<name>A0A9X0A789_9CNID</name>
<keyword evidence="6" id="KW-0732">Signal</keyword>
<dbReference type="SUPFAM" id="SSF53474">
    <property type="entry name" value="alpha/beta-Hydrolases"/>
    <property type="match status" value="1"/>
</dbReference>
<feature type="signal peptide" evidence="6">
    <location>
        <begin position="1"/>
        <end position="21"/>
    </location>
</feature>
<dbReference type="InterPro" id="IPR029058">
    <property type="entry name" value="AB_hydrolase_fold"/>
</dbReference>
<comment type="similarity">
    <text evidence="2 5">Belongs to the AB hydrolase superfamily. Lipase family.</text>
</comment>
<dbReference type="PRINTS" id="PR00821">
    <property type="entry name" value="TAGLIPASE"/>
</dbReference>
<dbReference type="OrthoDB" id="6019621at2759"/>
<evidence type="ECO:0000256" key="2">
    <source>
        <dbReference type="ARBA" id="ARBA00010701"/>
    </source>
</evidence>
<dbReference type="GO" id="GO:0004806">
    <property type="term" value="F:triacylglycerol lipase activity"/>
    <property type="evidence" value="ECO:0007669"/>
    <property type="project" value="InterPro"/>
</dbReference>
<keyword evidence="4" id="KW-1015">Disulfide bond</keyword>
<dbReference type="PANTHER" id="PTHR11610">
    <property type="entry name" value="LIPASE"/>
    <property type="match status" value="1"/>
</dbReference>
<evidence type="ECO:0000256" key="4">
    <source>
        <dbReference type="ARBA" id="ARBA00023157"/>
    </source>
</evidence>
<dbReference type="GO" id="GO:0005615">
    <property type="term" value="C:extracellular space"/>
    <property type="evidence" value="ECO:0007669"/>
    <property type="project" value="TreeGrafter"/>
</dbReference>
<feature type="domain" description="Lipase" evidence="7">
    <location>
        <begin position="28"/>
        <end position="357"/>
    </location>
</feature>
<evidence type="ECO:0000256" key="6">
    <source>
        <dbReference type="SAM" id="SignalP"/>
    </source>
</evidence>
<dbReference type="InterPro" id="IPR013818">
    <property type="entry name" value="Lipase"/>
</dbReference>
<gene>
    <name evidence="8" type="ORF">OS493_000242</name>
</gene>
<dbReference type="InterPro" id="IPR002331">
    <property type="entry name" value="Lipase_panc"/>
</dbReference>
<dbReference type="InterPro" id="IPR000734">
    <property type="entry name" value="TAG_lipase"/>
</dbReference>
<keyword evidence="3" id="KW-0964">Secreted</keyword>
<reference evidence="8" key="1">
    <citation type="submission" date="2023-01" db="EMBL/GenBank/DDBJ databases">
        <title>Genome assembly of the deep-sea coral Lophelia pertusa.</title>
        <authorList>
            <person name="Herrera S."/>
            <person name="Cordes E."/>
        </authorList>
    </citation>
    <scope>NUCLEOTIDE SEQUENCE</scope>
    <source>
        <strain evidence="8">USNM1676648</strain>
        <tissue evidence="8">Polyp</tissue>
    </source>
</reference>
<dbReference type="PRINTS" id="PR00823">
    <property type="entry name" value="PANCLIPASE"/>
</dbReference>
<keyword evidence="9" id="KW-1185">Reference proteome</keyword>
<evidence type="ECO:0000256" key="1">
    <source>
        <dbReference type="ARBA" id="ARBA00004613"/>
    </source>
</evidence>
<dbReference type="CDD" id="cd00707">
    <property type="entry name" value="Pancreat_lipase_like"/>
    <property type="match status" value="1"/>
</dbReference>
<proteinExistence type="inferred from homology"/>
<dbReference type="PANTHER" id="PTHR11610:SF178">
    <property type="entry name" value="LIPASE MEMBER H-A-LIKE PROTEIN"/>
    <property type="match status" value="1"/>
</dbReference>
<comment type="caution">
    <text evidence="8">The sequence shown here is derived from an EMBL/GenBank/DDBJ whole genome shotgun (WGS) entry which is preliminary data.</text>
</comment>
<dbReference type="Gene3D" id="3.40.50.1820">
    <property type="entry name" value="alpha/beta hydrolase"/>
    <property type="match status" value="1"/>
</dbReference>
<accession>A0A9X0A789</accession>
<comment type="subcellular location">
    <subcellularLocation>
        <location evidence="1">Secreted</location>
    </subcellularLocation>
</comment>
<feature type="chain" id="PRO_5040972826" description="Lipase domain-containing protein" evidence="6">
    <location>
        <begin position="22"/>
        <end position="361"/>
    </location>
</feature>
<protein>
    <recommendedName>
        <fullName evidence="7">Lipase domain-containing protein</fullName>
    </recommendedName>
</protein>
<evidence type="ECO:0000313" key="9">
    <source>
        <dbReference type="Proteomes" id="UP001163046"/>
    </source>
</evidence>
<evidence type="ECO:0000256" key="5">
    <source>
        <dbReference type="RuleBase" id="RU004262"/>
    </source>
</evidence>